<feature type="transmembrane region" description="Helical" evidence="11">
    <location>
        <begin position="169"/>
        <end position="188"/>
    </location>
</feature>
<evidence type="ECO:0000256" key="7">
    <source>
        <dbReference type="ARBA" id="ARBA00022982"/>
    </source>
</evidence>
<evidence type="ECO:0000313" key="13">
    <source>
        <dbReference type="EMBL" id="KTB36169.1"/>
    </source>
</evidence>
<evidence type="ECO:0000256" key="4">
    <source>
        <dbReference type="ARBA" id="ARBA00022617"/>
    </source>
</evidence>
<feature type="transmembrane region" description="Helical" evidence="11">
    <location>
        <begin position="91"/>
        <end position="110"/>
    </location>
</feature>
<dbReference type="EMBL" id="LATX01001921">
    <property type="protein sequence ID" value="KTB36169.1"/>
    <property type="molecule type" value="Genomic_DNA"/>
</dbReference>
<dbReference type="Gene3D" id="1.20.120.1770">
    <property type="match status" value="1"/>
</dbReference>
<dbReference type="GO" id="GO:0016020">
    <property type="term" value="C:membrane"/>
    <property type="evidence" value="ECO:0007669"/>
    <property type="project" value="UniProtKB-SubCell"/>
</dbReference>
<keyword evidence="6" id="KW-0479">Metal-binding</keyword>
<keyword evidence="5 11" id="KW-0812">Transmembrane</keyword>
<dbReference type="AlphaFoldDB" id="A0A0W0FIL1"/>
<dbReference type="GO" id="GO:0020037">
    <property type="term" value="F:heme binding"/>
    <property type="evidence" value="ECO:0007669"/>
    <property type="project" value="TreeGrafter"/>
</dbReference>
<reference evidence="13 14" key="1">
    <citation type="submission" date="2015-12" db="EMBL/GenBank/DDBJ databases">
        <title>Draft genome sequence of Moniliophthora roreri, the causal agent of frosty pod rot of cacao.</title>
        <authorList>
            <person name="Aime M.C."/>
            <person name="Diaz-Valderrama J.R."/>
            <person name="Kijpornyongpan T."/>
            <person name="Phillips-Mora W."/>
        </authorList>
    </citation>
    <scope>NUCLEOTIDE SEQUENCE [LARGE SCALE GENOMIC DNA]</scope>
    <source>
        <strain evidence="13 14">MCA 2952</strain>
    </source>
</reference>
<protein>
    <recommendedName>
        <fullName evidence="12">Cytochrome b561 domain-containing protein</fullName>
    </recommendedName>
</protein>
<evidence type="ECO:0000256" key="2">
    <source>
        <dbReference type="ARBA" id="ARBA00004141"/>
    </source>
</evidence>
<keyword evidence="7" id="KW-0249">Electron transport</keyword>
<evidence type="ECO:0000259" key="12">
    <source>
        <dbReference type="PROSITE" id="PS50939"/>
    </source>
</evidence>
<dbReference type="PANTHER" id="PTHR15422:SF24">
    <property type="entry name" value="DOMON RELATED DOMAIN-CONTAINING PROTEIN"/>
    <property type="match status" value="1"/>
</dbReference>
<evidence type="ECO:0000256" key="9">
    <source>
        <dbReference type="ARBA" id="ARBA00023004"/>
    </source>
</evidence>
<evidence type="ECO:0000313" key="14">
    <source>
        <dbReference type="Proteomes" id="UP000054988"/>
    </source>
</evidence>
<feature type="transmembrane region" description="Helical" evidence="11">
    <location>
        <begin position="18"/>
        <end position="40"/>
    </location>
</feature>
<dbReference type="eggNOG" id="ENOG502T2M6">
    <property type="taxonomic scope" value="Eukaryota"/>
</dbReference>
<comment type="caution">
    <text evidence="13">The sequence shown here is derived from an EMBL/GenBank/DDBJ whole genome shotgun (WGS) entry which is preliminary data.</text>
</comment>
<evidence type="ECO:0000256" key="6">
    <source>
        <dbReference type="ARBA" id="ARBA00022723"/>
    </source>
</evidence>
<dbReference type="GO" id="GO:0046872">
    <property type="term" value="F:metal ion binding"/>
    <property type="evidence" value="ECO:0007669"/>
    <property type="project" value="UniProtKB-KW"/>
</dbReference>
<dbReference type="SMART" id="SM00665">
    <property type="entry name" value="B561"/>
    <property type="match status" value="1"/>
</dbReference>
<comment type="cofactor">
    <cofactor evidence="1">
        <name>heme b</name>
        <dbReference type="ChEBI" id="CHEBI:60344"/>
    </cofactor>
</comment>
<dbReference type="CDD" id="cd08760">
    <property type="entry name" value="Cyt_b561_FRRS1_like"/>
    <property type="match status" value="1"/>
</dbReference>
<evidence type="ECO:0000256" key="10">
    <source>
        <dbReference type="ARBA" id="ARBA00023136"/>
    </source>
</evidence>
<dbReference type="PROSITE" id="PS50939">
    <property type="entry name" value="CYTOCHROME_B561"/>
    <property type="match status" value="1"/>
</dbReference>
<dbReference type="PANTHER" id="PTHR15422">
    <property type="entry name" value="OS05G0565100 PROTEIN"/>
    <property type="match status" value="1"/>
</dbReference>
<evidence type="ECO:0000256" key="3">
    <source>
        <dbReference type="ARBA" id="ARBA00022448"/>
    </source>
</evidence>
<keyword evidence="8 11" id="KW-1133">Transmembrane helix</keyword>
<evidence type="ECO:0000256" key="1">
    <source>
        <dbReference type="ARBA" id="ARBA00001970"/>
    </source>
</evidence>
<dbReference type="GO" id="GO:0140575">
    <property type="term" value="F:transmembrane monodehydroascorbate reductase activity"/>
    <property type="evidence" value="ECO:0007669"/>
    <property type="project" value="InterPro"/>
</dbReference>
<keyword evidence="10 11" id="KW-0472">Membrane</keyword>
<organism evidence="13 14">
    <name type="scientific">Moniliophthora roreri</name>
    <name type="common">Frosty pod rot fungus</name>
    <name type="synonym">Monilia roreri</name>
    <dbReference type="NCBI Taxonomy" id="221103"/>
    <lineage>
        <taxon>Eukaryota</taxon>
        <taxon>Fungi</taxon>
        <taxon>Dikarya</taxon>
        <taxon>Basidiomycota</taxon>
        <taxon>Agaricomycotina</taxon>
        <taxon>Agaricomycetes</taxon>
        <taxon>Agaricomycetidae</taxon>
        <taxon>Agaricales</taxon>
        <taxon>Marasmiineae</taxon>
        <taxon>Marasmiaceae</taxon>
        <taxon>Moniliophthora</taxon>
    </lineage>
</organism>
<keyword evidence="3" id="KW-0813">Transport</keyword>
<dbReference type="Proteomes" id="UP000054988">
    <property type="component" value="Unassembled WGS sequence"/>
</dbReference>
<name>A0A0W0FIL1_MONRR</name>
<dbReference type="InterPro" id="IPR045150">
    <property type="entry name" value="CYB561D1/2"/>
</dbReference>
<gene>
    <name evidence="13" type="ORF">WG66_11249</name>
</gene>
<feature type="transmembrane region" description="Helical" evidence="11">
    <location>
        <begin position="131"/>
        <end position="149"/>
    </location>
</feature>
<evidence type="ECO:0000256" key="5">
    <source>
        <dbReference type="ARBA" id="ARBA00022692"/>
    </source>
</evidence>
<accession>A0A0W0FIL1</accession>
<dbReference type="Pfam" id="PF03188">
    <property type="entry name" value="Cytochrom_B561"/>
    <property type="match status" value="1"/>
</dbReference>
<evidence type="ECO:0000256" key="8">
    <source>
        <dbReference type="ARBA" id="ARBA00022989"/>
    </source>
</evidence>
<proteinExistence type="predicted"/>
<sequence>MSSVSFPLFPLEIQARNHAILCTTGFLILLPLGVLVARYMRSFTNRWFPVHAVWQLLVAGPVILTGWYYGWKSAEQMGLGHFIDPHQRMGLALLILYVTQLILGAIIHWIKTPNPFGGTGTRPPQNYFHGFLGLAIFILAASQVHYGLYIEWDLLSGGLHHVPDSAKNAWLALVIVFWALYFLGLGLLPRQFRKEAERRDETEHIALRSGSSSKVEDNRV</sequence>
<keyword evidence="4" id="KW-0349">Heme</keyword>
<keyword evidence="9" id="KW-0408">Iron</keyword>
<feature type="transmembrane region" description="Helical" evidence="11">
    <location>
        <begin position="52"/>
        <end position="71"/>
    </location>
</feature>
<dbReference type="InterPro" id="IPR006593">
    <property type="entry name" value="Cyt_b561/ferric_Rdtase_TM"/>
</dbReference>
<evidence type="ECO:0000256" key="11">
    <source>
        <dbReference type="SAM" id="Phobius"/>
    </source>
</evidence>
<comment type="subcellular location">
    <subcellularLocation>
        <location evidence="2">Membrane</location>
        <topology evidence="2">Multi-pass membrane protein</topology>
    </subcellularLocation>
</comment>
<feature type="domain" description="Cytochrome b561" evidence="12">
    <location>
        <begin position="1"/>
        <end position="187"/>
    </location>
</feature>